<evidence type="ECO:0000256" key="1">
    <source>
        <dbReference type="ARBA" id="ARBA00023015"/>
    </source>
</evidence>
<evidence type="ECO:0000256" key="3">
    <source>
        <dbReference type="ARBA" id="ARBA00023163"/>
    </source>
</evidence>
<dbReference type="GO" id="GO:0003700">
    <property type="term" value="F:DNA-binding transcription factor activity"/>
    <property type="evidence" value="ECO:0007669"/>
    <property type="project" value="TreeGrafter"/>
</dbReference>
<sequence>MPVPADPAGGTSRTRGRGIDPRAARSRAAALAAAQELLVEQGWSAVTHVAVAARSGVGRTTLYRHWPDSPSLIYEAIAQRIASARPARTGVLRDDLVGQLHGLRSLLHDPVGERGMRVVVERAGVDPTFARLKESLYQAGSGGFRAIVERAKESGELPGDLDTELAIDQLAGPLMFRRLLAERTFGEEYVHAVVDAFLAANAPSRSRAADGGGES</sequence>
<evidence type="ECO:0000256" key="2">
    <source>
        <dbReference type="ARBA" id="ARBA00023125"/>
    </source>
</evidence>
<comment type="caution">
    <text evidence="7">The sequence shown here is derived from an EMBL/GenBank/DDBJ whole genome shotgun (WGS) entry which is preliminary data.</text>
</comment>
<dbReference type="GO" id="GO:0000976">
    <property type="term" value="F:transcription cis-regulatory region binding"/>
    <property type="evidence" value="ECO:0007669"/>
    <property type="project" value="TreeGrafter"/>
</dbReference>
<reference evidence="7" key="1">
    <citation type="journal article" date="2014" name="Int. J. Syst. Evol. Microbiol.">
        <title>Complete genome sequence of Corynebacterium casei LMG S-19264T (=DSM 44701T), isolated from a smear-ripened cheese.</title>
        <authorList>
            <consortium name="US DOE Joint Genome Institute (JGI-PGF)"/>
            <person name="Walter F."/>
            <person name="Albersmeier A."/>
            <person name="Kalinowski J."/>
            <person name="Ruckert C."/>
        </authorList>
    </citation>
    <scope>NUCLEOTIDE SEQUENCE</scope>
    <source>
        <strain evidence="7">JCM 4403</strain>
    </source>
</reference>
<feature type="DNA-binding region" description="H-T-H motif" evidence="4">
    <location>
        <begin position="47"/>
        <end position="66"/>
    </location>
</feature>
<keyword evidence="2 4" id="KW-0238">DNA-binding</keyword>
<dbReference type="PANTHER" id="PTHR30055">
    <property type="entry name" value="HTH-TYPE TRANSCRIPTIONAL REGULATOR RUTR"/>
    <property type="match status" value="1"/>
</dbReference>
<dbReference type="InterPro" id="IPR050109">
    <property type="entry name" value="HTH-type_TetR-like_transc_reg"/>
</dbReference>
<dbReference type="PRINTS" id="PR00455">
    <property type="entry name" value="HTHTETR"/>
</dbReference>
<dbReference type="InterPro" id="IPR011075">
    <property type="entry name" value="TetR_C"/>
</dbReference>
<dbReference type="SUPFAM" id="SSF48498">
    <property type="entry name" value="Tetracyclin repressor-like, C-terminal domain"/>
    <property type="match status" value="1"/>
</dbReference>
<evidence type="ECO:0000313" key="7">
    <source>
        <dbReference type="EMBL" id="GGR06539.1"/>
    </source>
</evidence>
<organism evidence="7 8">
    <name type="scientific">Streptomyces pilosus</name>
    <dbReference type="NCBI Taxonomy" id="28893"/>
    <lineage>
        <taxon>Bacteria</taxon>
        <taxon>Bacillati</taxon>
        <taxon>Actinomycetota</taxon>
        <taxon>Actinomycetes</taxon>
        <taxon>Kitasatosporales</taxon>
        <taxon>Streptomycetaceae</taxon>
        <taxon>Streptomyces</taxon>
    </lineage>
</organism>
<dbReference type="InterPro" id="IPR009057">
    <property type="entry name" value="Homeodomain-like_sf"/>
</dbReference>
<dbReference type="Gene3D" id="1.10.10.60">
    <property type="entry name" value="Homeodomain-like"/>
    <property type="match status" value="1"/>
</dbReference>
<proteinExistence type="predicted"/>
<dbReference type="PROSITE" id="PS50977">
    <property type="entry name" value="HTH_TETR_2"/>
    <property type="match status" value="1"/>
</dbReference>
<protein>
    <submittedName>
        <fullName evidence="7">TetR family transcriptional regulator</fullName>
    </submittedName>
</protein>
<dbReference type="Pfam" id="PF00440">
    <property type="entry name" value="TetR_N"/>
    <property type="match status" value="1"/>
</dbReference>
<evidence type="ECO:0000256" key="4">
    <source>
        <dbReference type="PROSITE-ProRule" id="PRU00335"/>
    </source>
</evidence>
<gene>
    <name evidence="7" type="ORF">GCM10010280_62890</name>
</gene>
<dbReference type="InterPro" id="IPR036271">
    <property type="entry name" value="Tet_transcr_reg_TetR-rel_C_sf"/>
</dbReference>
<dbReference type="SUPFAM" id="SSF46689">
    <property type="entry name" value="Homeodomain-like"/>
    <property type="match status" value="1"/>
</dbReference>
<dbReference type="AlphaFoldDB" id="A0A918C5Q4"/>
<dbReference type="RefSeq" id="WP_189561449.1">
    <property type="nucleotide sequence ID" value="NZ_BMTU01000019.1"/>
</dbReference>
<dbReference type="Pfam" id="PF16859">
    <property type="entry name" value="TetR_C_11"/>
    <property type="match status" value="1"/>
</dbReference>
<name>A0A918C5Q4_9ACTN</name>
<dbReference type="Proteomes" id="UP000656732">
    <property type="component" value="Unassembled WGS sequence"/>
</dbReference>
<dbReference type="Gene3D" id="1.10.357.10">
    <property type="entry name" value="Tetracycline Repressor, domain 2"/>
    <property type="match status" value="1"/>
</dbReference>
<dbReference type="EMBL" id="BMTU01000019">
    <property type="protein sequence ID" value="GGR06539.1"/>
    <property type="molecule type" value="Genomic_DNA"/>
</dbReference>
<keyword evidence="3" id="KW-0804">Transcription</keyword>
<feature type="region of interest" description="Disordered" evidence="5">
    <location>
        <begin position="1"/>
        <end position="22"/>
    </location>
</feature>
<accession>A0A918C5Q4</accession>
<reference evidence="7" key="2">
    <citation type="submission" date="2020-09" db="EMBL/GenBank/DDBJ databases">
        <authorList>
            <person name="Sun Q."/>
            <person name="Ohkuma M."/>
        </authorList>
    </citation>
    <scope>NUCLEOTIDE SEQUENCE</scope>
    <source>
        <strain evidence="7">JCM 4403</strain>
    </source>
</reference>
<evidence type="ECO:0000259" key="6">
    <source>
        <dbReference type="PROSITE" id="PS50977"/>
    </source>
</evidence>
<dbReference type="PANTHER" id="PTHR30055:SF148">
    <property type="entry name" value="TETR-FAMILY TRANSCRIPTIONAL REGULATOR"/>
    <property type="match status" value="1"/>
</dbReference>
<evidence type="ECO:0000313" key="8">
    <source>
        <dbReference type="Proteomes" id="UP000656732"/>
    </source>
</evidence>
<evidence type="ECO:0000256" key="5">
    <source>
        <dbReference type="SAM" id="MobiDB-lite"/>
    </source>
</evidence>
<feature type="domain" description="HTH tetR-type" evidence="6">
    <location>
        <begin position="24"/>
        <end position="84"/>
    </location>
</feature>
<keyword evidence="8" id="KW-1185">Reference proteome</keyword>
<dbReference type="InterPro" id="IPR001647">
    <property type="entry name" value="HTH_TetR"/>
</dbReference>
<keyword evidence="1" id="KW-0805">Transcription regulation</keyword>